<dbReference type="VEuPathDB" id="FungiDB:Z518_02685"/>
<gene>
    <name evidence="2" type="ORF">Z518_02685</name>
</gene>
<evidence type="ECO:0000313" key="2">
    <source>
        <dbReference type="EMBL" id="KIX08030.1"/>
    </source>
</evidence>
<feature type="compositionally biased region" description="Polar residues" evidence="1">
    <location>
        <begin position="21"/>
        <end position="45"/>
    </location>
</feature>
<reference evidence="2 3" key="1">
    <citation type="submission" date="2015-01" db="EMBL/GenBank/DDBJ databases">
        <title>The Genome Sequence of Rhinocladiella mackenzie CBS 650.93.</title>
        <authorList>
            <consortium name="The Broad Institute Genomics Platform"/>
            <person name="Cuomo C."/>
            <person name="de Hoog S."/>
            <person name="Gorbushina A."/>
            <person name="Stielow B."/>
            <person name="Teixiera M."/>
            <person name="Abouelleil A."/>
            <person name="Chapman S.B."/>
            <person name="Priest M."/>
            <person name="Young S.K."/>
            <person name="Wortman J."/>
            <person name="Nusbaum C."/>
            <person name="Birren B."/>
        </authorList>
    </citation>
    <scope>NUCLEOTIDE SEQUENCE [LARGE SCALE GENOMIC DNA]</scope>
    <source>
        <strain evidence="2 3">CBS 650.93</strain>
    </source>
</reference>
<sequence>MVAPFDNLDHTNAFQRIINGTPLSTSPNARPSSNYGKQSGVTATASYKEPDSSYTTLAVPSTTTSAAASPSTGHRAPPTAP</sequence>
<dbReference type="AlphaFoldDB" id="A0A0D2JFK3"/>
<feature type="compositionally biased region" description="Low complexity" evidence="1">
    <location>
        <begin position="55"/>
        <end position="72"/>
    </location>
</feature>
<feature type="region of interest" description="Disordered" evidence="1">
    <location>
        <begin position="19"/>
        <end position="81"/>
    </location>
</feature>
<dbReference type="RefSeq" id="XP_013275166.1">
    <property type="nucleotide sequence ID" value="XM_013419712.1"/>
</dbReference>
<name>A0A0D2JFK3_9EURO</name>
<dbReference type="Proteomes" id="UP000053617">
    <property type="component" value="Unassembled WGS sequence"/>
</dbReference>
<dbReference type="EMBL" id="KN847476">
    <property type="protein sequence ID" value="KIX08030.1"/>
    <property type="molecule type" value="Genomic_DNA"/>
</dbReference>
<organism evidence="2 3">
    <name type="scientific">Rhinocladiella mackenziei CBS 650.93</name>
    <dbReference type="NCBI Taxonomy" id="1442369"/>
    <lineage>
        <taxon>Eukaryota</taxon>
        <taxon>Fungi</taxon>
        <taxon>Dikarya</taxon>
        <taxon>Ascomycota</taxon>
        <taxon>Pezizomycotina</taxon>
        <taxon>Eurotiomycetes</taxon>
        <taxon>Chaetothyriomycetidae</taxon>
        <taxon>Chaetothyriales</taxon>
        <taxon>Herpotrichiellaceae</taxon>
        <taxon>Rhinocladiella</taxon>
    </lineage>
</organism>
<evidence type="ECO:0000256" key="1">
    <source>
        <dbReference type="SAM" id="MobiDB-lite"/>
    </source>
</evidence>
<dbReference type="GeneID" id="25290756"/>
<protein>
    <submittedName>
        <fullName evidence="2">Rhinocladiella mackenziei CBS 650.93 unplaced genomic scaffold supercont1.2, whole genome shotgun sequence</fullName>
    </submittedName>
</protein>
<accession>A0A0D2JFK3</accession>
<dbReference type="OrthoDB" id="422086at2759"/>
<evidence type="ECO:0000313" key="3">
    <source>
        <dbReference type="Proteomes" id="UP000053617"/>
    </source>
</evidence>
<proteinExistence type="predicted"/>
<keyword evidence="3" id="KW-1185">Reference proteome</keyword>
<dbReference type="HOGENOM" id="CLU_2575169_0_0_1"/>